<protein>
    <submittedName>
        <fullName evidence="6">LysR family transcriptional regulator</fullName>
    </submittedName>
</protein>
<keyword evidence="2" id="KW-0805">Transcription regulation</keyword>
<organism evidence="6 7">
    <name type="scientific">Castellaniella hirudinis</name>
    <dbReference type="NCBI Taxonomy" id="1144617"/>
    <lineage>
        <taxon>Bacteria</taxon>
        <taxon>Pseudomonadati</taxon>
        <taxon>Pseudomonadota</taxon>
        <taxon>Betaproteobacteria</taxon>
        <taxon>Burkholderiales</taxon>
        <taxon>Alcaligenaceae</taxon>
        <taxon>Castellaniella</taxon>
    </lineage>
</organism>
<reference evidence="7" key="1">
    <citation type="journal article" date="2019" name="Int. J. Syst. Evol. Microbiol.">
        <title>The Global Catalogue of Microorganisms (GCM) 10K type strain sequencing project: providing services to taxonomists for standard genome sequencing and annotation.</title>
        <authorList>
            <consortium name="The Broad Institute Genomics Platform"/>
            <consortium name="The Broad Institute Genome Sequencing Center for Infectious Disease"/>
            <person name="Wu L."/>
            <person name="Ma J."/>
        </authorList>
    </citation>
    <scope>NUCLEOTIDE SEQUENCE [LARGE SCALE GENOMIC DNA]</scope>
    <source>
        <strain evidence="7">CGMCC 1.19029</strain>
    </source>
</reference>
<dbReference type="Pfam" id="PF00126">
    <property type="entry name" value="HTH_1"/>
    <property type="match status" value="1"/>
</dbReference>
<evidence type="ECO:0000256" key="3">
    <source>
        <dbReference type="ARBA" id="ARBA00023125"/>
    </source>
</evidence>
<evidence type="ECO:0000313" key="6">
    <source>
        <dbReference type="EMBL" id="MFC4298918.1"/>
    </source>
</evidence>
<evidence type="ECO:0000313" key="7">
    <source>
        <dbReference type="Proteomes" id="UP001595756"/>
    </source>
</evidence>
<dbReference type="Gene3D" id="1.10.10.10">
    <property type="entry name" value="Winged helix-like DNA-binding domain superfamily/Winged helix DNA-binding domain"/>
    <property type="match status" value="1"/>
</dbReference>
<dbReference type="InterPro" id="IPR000847">
    <property type="entry name" value="LysR_HTH_N"/>
</dbReference>
<accession>A0ABV8S023</accession>
<dbReference type="InterPro" id="IPR036390">
    <property type="entry name" value="WH_DNA-bd_sf"/>
</dbReference>
<dbReference type="PANTHER" id="PTHR30419:SF8">
    <property type="entry name" value="NITROGEN ASSIMILATION TRANSCRIPTIONAL ACTIVATOR-RELATED"/>
    <property type="match status" value="1"/>
</dbReference>
<evidence type="ECO:0000256" key="4">
    <source>
        <dbReference type="ARBA" id="ARBA00023163"/>
    </source>
</evidence>
<dbReference type="SUPFAM" id="SSF53850">
    <property type="entry name" value="Periplasmic binding protein-like II"/>
    <property type="match status" value="1"/>
</dbReference>
<feature type="domain" description="HTH lysR-type" evidence="5">
    <location>
        <begin position="13"/>
        <end position="70"/>
    </location>
</feature>
<dbReference type="InterPro" id="IPR050950">
    <property type="entry name" value="HTH-type_LysR_regulators"/>
</dbReference>
<dbReference type="InterPro" id="IPR005119">
    <property type="entry name" value="LysR_subst-bd"/>
</dbReference>
<dbReference type="PRINTS" id="PR00039">
    <property type="entry name" value="HTHLYSR"/>
</dbReference>
<dbReference type="Gene3D" id="3.40.190.10">
    <property type="entry name" value="Periplasmic binding protein-like II"/>
    <property type="match status" value="2"/>
</dbReference>
<keyword evidence="3" id="KW-0238">DNA-binding</keyword>
<keyword evidence="7" id="KW-1185">Reference proteome</keyword>
<dbReference type="EMBL" id="JBHSDY010000007">
    <property type="protein sequence ID" value="MFC4298918.1"/>
    <property type="molecule type" value="Genomic_DNA"/>
</dbReference>
<name>A0ABV8S023_9BURK</name>
<dbReference type="PANTHER" id="PTHR30419">
    <property type="entry name" value="HTH-TYPE TRANSCRIPTIONAL REGULATOR YBHD"/>
    <property type="match status" value="1"/>
</dbReference>
<dbReference type="InterPro" id="IPR036388">
    <property type="entry name" value="WH-like_DNA-bd_sf"/>
</dbReference>
<comment type="caution">
    <text evidence="6">The sequence shown here is derived from an EMBL/GenBank/DDBJ whole genome shotgun (WGS) entry which is preliminary data.</text>
</comment>
<dbReference type="SUPFAM" id="SSF46785">
    <property type="entry name" value="Winged helix' DNA-binding domain"/>
    <property type="match status" value="1"/>
</dbReference>
<dbReference type="PROSITE" id="PS50931">
    <property type="entry name" value="HTH_LYSR"/>
    <property type="match status" value="1"/>
</dbReference>
<evidence type="ECO:0000256" key="2">
    <source>
        <dbReference type="ARBA" id="ARBA00023015"/>
    </source>
</evidence>
<keyword evidence="4" id="KW-0804">Transcription</keyword>
<sequence length="321" mass="35024">MLSDQSLARVRDLKFKQLLVFERVATLGSMHKAAEAVHMTQPNVVKVVRQLEDLLAVTLFERHSKGVRLTVFAEHLLERIRPMLGDARALSEELEALRSGEGGQVAVGTLISASAWLLPESVALMKRRHPKVGLMIQEATNDILYPMLQVGELDVIVGRLPENPGEGVEVHAIYDDELMIVARAGHPLSRQSDCAPEDLLAYPWIVPSNASPVRKQVDRFFRGRDLPIPPNQIVSLSMLTNLGILARSDTLAMLPSVAARPLIHAGVLFEVPIHVRVPFGTIGYSLRADREPVPAAATLIGILKEVGARARGAGVPRGTAD</sequence>
<gene>
    <name evidence="6" type="ORF">ACFO0J_12770</name>
</gene>
<comment type="similarity">
    <text evidence="1">Belongs to the LysR transcriptional regulatory family.</text>
</comment>
<evidence type="ECO:0000256" key="1">
    <source>
        <dbReference type="ARBA" id="ARBA00009437"/>
    </source>
</evidence>
<dbReference type="Proteomes" id="UP001595756">
    <property type="component" value="Unassembled WGS sequence"/>
</dbReference>
<dbReference type="Pfam" id="PF03466">
    <property type="entry name" value="LysR_substrate"/>
    <property type="match status" value="1"/>
</dbReference>
<dbReference type="RefSeq" id="WP_376813467.1">
    <property type="nucleotide sequence ID" value="NZ_JBHSDY010000007.1"/>
</dbReference>
<evidence type="ECO:0000259" key="5">
    <source>
        <dbReference type="PROSITE" id="PS50931"/>
    </source>
</evidence>
<proteinExistence type="inferred from homology"/>